<gene>
    <name evidence="1" type="ORF">TRITD_3Bv1G022180</name>
</gene>
<dbReference type="SUPFAM" id="SSF52047">
    <property type="entry name" value="RNI-like"/>
    <property type="match status" value="1"/>
</dbReference>
<organism evidence="1 2">
    <name type="scientific">Triticum turgidum subsp. durum</name>
    <name type="common">Durum wheat</name>
    <name type="synonym">Triticum durum</name>
    <dbReference type="NCBI Taxonomy" id="4567"/>
    <lineage>
        <taxon>Eukaryota</taxon>
        <taxon>Viridiplantae</taxon>
        <taxon>Streptophyta</taxon>
        <taxon>Embryophyta</taxon>
        <taxon>Tracheophyta</taxon>
        <taxon>Spermatophyta</taxon>
        <taxon>Magnoliopsida</taxon>
        <taxon>Liliopsida</taxon>
        <taxon>Poales</taxon>
        <taxon>Poaceae</taxon>
        <taxon>BOP clade</taxon>
        <taxon>Pooideae</taxon>
        <taxon>Triticodae</taxon>
        <taxon>Triticeae</taxon>
        <taxon>Triticinae</taxon>
        <taxon>Triticum</taxon>
    </lineage>
</organism>
<name>A0A9R1Q7L1_TRITD</name>
<dbReference type="EMBL" id="LT934116">
    <property type="protein sequence ID" value="VAH72261.1"/>
    <property type="molecule type" value="Genomic_DNA"/>
</dbReference>
<dbReference type="AlphaFoldDB" id="A0A9R1Q7L1"/>
<evidence type="ECO:0000313" key="2">
    <source>
        <dbReference type="Proteomes" id="UP000324705"/>
    </source>
</evidence>
<dbReference type="Proteomes" id="UP000324705">
    <property type="component" value="Chromosome 3B"/>
</dbReference>
<dbReference type="Gramene" id="TRITD3Bv1G022180.1">
    <property type="protein sequence ID" value="TRITD3Bv1G022180.1"/>
    <property type="gene ID" value="TRITD3Bv1G022180"/>
</dbReference>
<dbReference type="InterPro" id="IPR032675">
    <property type="entry name" value="LRR_dom_sf"/>
</dbReference>
<evidence type="ECO:0000313" key="1">
    <source>
        <dbReference type="EMBL" id="VAH72261.1"/>
    </source>
</evidence>
<accession>A0A9R1Q7L1</accession>
<protein>
    <submittedName>
        <fullName evidence="1">Uncharacterized protein</fullName>
    </submittedName>
</protein>
<keyword evidence="2" id="KW-1185">Reference proteome</keyword>
<reference evidence="1 2" key="1">
    <citation type="submission" date="2017-09" db="EMBL/GenBank/DDBJ databases">
        <authorList>
            <consortium name="International Durum Wheat Genome Sequencing Consortium (IDWGSC)"/>
            <person name="Milanesi L."/>
        </authorList>
    </citation>
    <scope>NUCLEOTIDE SEQUENCE [LARGE SCALE GENOMIC DNA]</scope>
    <source>
        <strain evidence="2">cv. Svevo</strain>
    </source>
</reference>
<proteinExistence type="predicted"/>
<dbReference type="OMA" id="MHEISHQ"/>
<dbReference type="Gene3D" id="3.80.10.10">
    <property type="entry name" value="Ribonuclease Inhibitor"/>
    <property type="match status" value="1"/>
</dbReference>
<sequence length="153" mass="17090">MPNWEEWSFFEDPEVDAHSAMLQLLPRLVLLKLDGCPKLRALPRQLGEVAASLKELRLIGTNNLKALEDFPLLSVLLIQNCTSLELISNLPRVTDMCAHGCPNLSHVEGLGSLQQLGLGVDMQEISSHWLPQLRKQNQRVHGEDLDVYALSTS</sequence>